<dbReference type="Proteomes" id="UP000829196">
    <property type="component" value="Unassembled WGS sequence"/>
</dbReference>
<dbReference type="AlphaFoldDB" id="A0A8T3B841"/>
<accession>A0A8T3B841</accession>
<proteinExistence type="predicted"/>
<protein>
    <submittedName>
        <fullName evidence="1">Uncharacterized protein</fullName>
    </submittedName>
</protein>
<organism evidence="1 2">
    <name type="scientific">Dendrobium nobile</name>
    <name type="common">Orchid</name>
    <dbReference type="NCBI Taxonomy" id="94219"/>
    <lineage>
        <taxon>Eukaryota</taxon>
        <taxon>Viridiplantae</taxon>
        <taxon>Streptophyta</taxon>
        <taxon>Embryophyta</taxon>
        <taxon>Tracheophyta</taxon>
        <taxon>Spermatophyta</taxon>
        <taxon>Magnoliopsida</taxon>
        <taxon>Liliopsida</taxon>
        <taxon>Asparagales</taxon>
        <taxon>Orchidaceae</taxon>
        <taxon>Epidendroideae</taxon>
        <taxon>Malaxideae</taxon>
        <taxon>Dendrobiinae</taxon>
        <taxon>Dendrobium</taxon>
    </lineage>
</organism>
<dbReference type="EMBL" id="JAGYWB010000010">
    <property type="protein sequence ID" value="KAI0507008.1"/>
    <property type="molecule type" value="Genomic_DNA"/>
</dbReference>
<gene>
    <name evidence="1" type="ORF">KFK09_013126</name>
</gene>
<sequence>MDIKCFNNQAQFQTLNVINLRGQSLKHLCNRLVVVEIIIIASLERLLGTSHQILAHCLRSQRVYLLLLFLNQSTQLPDVLYESELNQNSISRKVRSRMGFPKKIRNKIVLKSLHQTNYIRVAEKPLMYDARNNI</sequence>
<evidence type="ECO:0000313" key="1">
    <source>
        <dbReference type="EMBL" id="KAI0507008.1"/>
    </source>
</evidence>
<evidence type="ECO:0000313" key="2">
    <source>
        <dbReference type="Proteomes" id="UP000829196"/>
    </source>
</evidence>
<comment type="caution">
    <text evidence="1">The sequence shown here is derived from an EMBL/GenBank/DDBJ whole genome shotgun (WGS) entry which is preliminary data.</text>
</comment>
<reference evidence="1" key="1">
    <citation type="journal article" date="2022" name="Front. Genet.">
        <title>Chromosome-Scale Assembly of the Dendrobium nobile Genome Provides Insights Into the Molecular Mechanism of the Biosynthesis of the Medicinal Active Ingredient of Dendrobium.</title>
        <authorList>
            <person name="Xu Q."/>
            <person name="Niu S.-C."/>
            <person name="Li K.-L."/>
            <person name="Zheng P.-J."/>
            <person name="Zhang X.-J."/>
            <person name="Jia Y."/>
            <person name="Liu Y."/>
            <person name="Niu Y.-X."/>
            <person name="Yu L.-H."/>
            <person name="Chen D.-F."/>
            <person name="Zhang G.-Q."/>
        </authorList>
    </citation>
    <scope>NUCLEOTIDE SEQUENCE</scope>
    <source>
        <tissue evidence="1">Leaf</tissue>
    </source>
</reference>
<name>A0A8T3B841_DENNO</name>
<keyword evidence="2" id="KW-1185">Reference proteome</keyword>